<feature type="compositionally biased region" description="Basic residues" evidence="1">
    <location>
        <begin position="25"/>
        <end position="36"/>
    </location>
</feature>
<keyword evidence="3" id="KW-1185">Reference proteome</keyword>
<dbReference type="Proteomes" id="UP001153269">
    <property type="component" value="Unassembled WGS sequence"/>
</dbReference>
<protein>
    <submittedName>
        <fullName evidence="2">Uncharacterized protein</fullName>
    </submittedName>
</protein>
<organism evidence="2 3">
    <name type="scientific">Pleuronectes platessa</name>
    <name type="common">European plaice</name>
    <dbReference type="NCBI Taxonomy" id="8262"/>
    <lineage>
        <taxon>Eukaryota</taxon>
        <taxon>Metazoa</taxon>
        <taxon>Chordata</taxon>
        <taxon>Craniata</taxon>
        <taxon>Vertebrata</taxon>
        <taxon>Euteleostomi</taxon>
        <taxon>Actinopterygii</taxon>
        <taxon>Neopterygii</taxon>
        <taxon>Teleostei</taxon>
        <taxon>Neoteleostei</taxon>
        <taxon>Acanthomorphata</taxon>
        <taxon>Carangaria</taxon>
        <taxon>Pleuronectiformes</taxon>
        <taxon>Pleuronectoidei</taxon>
        <taxon>Pleuronectidae</taxon>
        <taxon>Pleuronectes</taxon>
    </lineage>
</organism>
<reference evidence="2" key="1">
    <citation type="submission" date="2020-03" db="EMBL/GenBank/DDBJ databases">
        <authorList>
            <person name="Weist P."/>
        </authorList>
    </citation>
    <scope>NUCLEOTIDE SEQUENCE</scope>
</reference>
<proteinExistence type="predicted"/>
<evidence type="ECO:0000313" key="3">
    <source>
        <dbReference type="Proteomes" id="UP001153269"/>
    </source>
</evidence>
<sequence length="171" mass="18919">MGLILGTIGVGFHQRGVLRKNICKGSRQRRGWRRAGGRGGGRREEEEEEEEEEAGCNNAHLSSNSLGGKLDSGAAPPSPPGVTRRKHLARSAPFHTALWAWGVGAQNGRKQKRKFDAGEQIDGQVNRMMNGCEGMKMDEERLCHAVDWADGETEWGFRLSQKSHMSVLLLR</sequence>
<feature type="region of interest" description="Disordered" evidence="1">
    <location>
        <begin position="25"/>
        <end position="88"/>
    </location>
</feature>
<feature type="compositionally biased region" description="Acidic residues" evidence="1">
    <location>
        <begin position="45"/>
        <end position="54"/>
    </location>
</feature>
<comment type="caution">
    <text evidence="2">The sequence shown here is derived from an EMBL/GenBank/DDBJ whole genome shotgun (WGS) entry which is preliminary data.</text>
</comment>
<gene>
    <name evidence="2" type="ORF">PLEPLA_LOCUS47219</name>
</gene>
<evidence type="ECO:0000256" key="1">
    <source>
        <dbReference type="SAM" id="MobiDB-lite"/>
    </source>
</evidence>
<dbReference type="AlphaFoldDB" id="A0A9N7VU88"/>
<accession>A0A9N7VU88</accession>
<name>A0A9N7VU88_PLEPL</name>
<evidence type="ECO:0000313" key="2">
    <source>
        <dbReference type="EMBL" id="CAB1459382.1"/>
    </source>
</evidence>
<dbReference type="EMBL" id="CADEAL010004429">
    <property type="protein sequence ID" value="CAB1459382.1"/>
    <property type="molecule type" value="Genomic_DNA"/>
</dbReference>